<dbReference type="EMBL" id="BRXY01000195">
    <property type="protein sequence ID" value="GMH76318.1"/>
    <property type="molecule type" value="Genomic_DNA"/>
</dbReference>
<dbReference type="CDD" id="cd01310">
    <property type="entry name" value="TatD_DNAse"/>
    <property type="match status" value="1"/>
</dbReference>
<keyword evidence="3" id="KW-0479">Metal-binding</keyword>
<dbReference type="InterPro" id="IPR032466">
    <property type="entry name" value="Metal_Hydrolase"/>
</dbReference>
<evidence type="ECO:0000256" key="4">
    <source>
        <dbReference type="ARBA" id="ARBA00022801"/>
    </source>
</evidence>
<dbReference type="Pfam" id="PF01026">
    <property type="entry name" value="TatD_DNase"/>
    <property type="match status" value="1"/>
</dbReference>
<dbReference type="Gene3D" id="3.20.20.140">
    <property type="entry name" value="Metal-dependent hydrolases"/>
    <property type="match status" value="1"/>
</dbReference>
<accession>A0A9W7EGY9</accession>
<comment type="caution">
    <text evidence="6">The sequence shown here is derived from an EMBL/GenBank/DDBJ whole genome shotgun (WGS) entry which is preliminary data.</text>
</comment>
<reference evidence="7" key="1">
    <citation type="journal article" date="2023" name="Commun. Biol.">
        <title>Genome analysis of Parmales, the sister group of diatoms, reveals the evolutionary specialization of diatoms from phago-mixotrophs to photoautotrophs.</title>
        <authorList>
            <person name="Ban H."/>
            <person name="Sato S."/>
            <person name="Yoshikawa S."/>
            <person name="Yamada K."/>
            <person name="Nakamura Y."/>
            <person name="Ichinomiya M."/>
            <person name="Sato N."/>
            <person name="Blanc-Mathieu R."/>
            <person name="Endo H."/>
            <person name="Kuwata A."/>
            <person name="Ogata H."/>
        </authorList>
    </citation>
    <scope>NUCLEOTIDE SEQUENCE [LARGE SCALE GENOMIC DNA]</scope>
    <source>
        <strain evidence="7">NIES 3701</strain>
    </source>
</reference>
<dbReference type="GO" id="GO:0008310">
    <property type="term" value="F:single-stranded DNA 3'-5' DNA exonuclease activity"/>
    <property type="evidence" value="ECO:0007669"/>
    <property type="project" value="TreeGrafter"/>
</dbReference>
<dbReference type="GO" id="GO:0046872">
    <property type="term" value="F:metal ion binding"/>
    <property type="evidence" value="ECO:0007669"/>
    <property type="project" value="UniProtKB-KW"/>
</dbReference>
<dbReference type="PANTHER" id="PTHR10060:SF15">
    <property type="entry name" value="DEOXYRIBONUCLEASE TATDN1"/>
    <property type="match status" value="1"/>
</dbReference>
<evidence type="ECO:0008006" key="8">
    <source>
        <dbReference type="Google" id="ProtNLM"/>
    </source>
</evidence>
<dbReference type="PANTHER" id="PTHR10060">
    <property type="entry name" value="TATD FAMILY DEOXYRIBONUCLEASE"/>
    <property type="match status" value="1"/>
</dbReference>
<evidence type="ECO:0000313" key="6">
    <source>
        <dbReference type="EMBL" id="GMH76318.1"/>
    </source>
</evidence>
<sequence>MRGALSLAIIMARELSTATGYIQFLRPMSLNAGRNDHNRIIGPSSGMAERASQKPSRKGLTTVASSSSAPAIIDIDCNFLHPDMPPFPDLLSHPSTISSNIVGFVSPSSNLSESARMVELLDGMNDDVNIRTTCGIHPYEVKPNEDLGAVESTILSSLSSPFVACVGECGLDYSDGFPPSTDQLPVFELQVEVAARTKSNLFLHTRAAHEDTLRVLKNVKEKHGGYLPPAVVHCFTGTPSDLEDYLSLGFYIGVTGFVLKPAGSDVLSCLSRIPKDRLMIETDSPYMGFSNCRSTYAASDPTISLKTSKERKKFIKTMYPNYPSSLPMVLEAVAKARGEGIEDVAKYTTNNAKNFFSL</sequence>
<dbReference type="AlphaFoldDB" id="A0A9W7EGY9"/>
<dbReference type="InterPro" id="IPR050891">
    <property type="entry name" value="TatD-type_Hydrolase"/>
</dbReference>
<keyword evidence="2" id="KW-0540">Nuclease</keyword>
<dbReference type="SUPFAM" id="SSF51556">
    <property type="entry name" value="Metallo-dependent hydrolases"/>
    <property type="match status" value="1"/>
</dbReference>
<comment type="similarity">
    <text evidence="1">Belongs to the metallo-dependent hydrolases superfamily. TatD-type hydrolase family.</text>
</comment>
<dbReference type="GO" id="GO:0005829">
    <property type="term" value="C:cytosol"/>
    <property type="evidence" value="ECO:0007669"/>
    <property type="project" value="TreeGrafter"/>
</dbReference>
<gene>
    <name evidence="6" type="ORF">TrST_g9521</name>
</gene>
<evidence type="ECO:0000313" key="7">
    <source>
        <dbReference type="Proteomes" id="UP001165085"/>
    </source>
</evidence>
<dbReference type="OrthoDB" id="6079689at2759"/>
<evidence type="ECO:0000256" key="1">
    <source>
        <dbReference type="ARBA" id="ARBA00009275"/>
    </source>
</evidence>
<keyword evidence="4" id="KW-0378">Hydrolase</keyword>
<proteinExistence type="inferred from homology"/>
<protein>
    <recommendedName>
        <fullName evidence="8">TatD related DNase</fullName>
    </recommendedName>
</protein>
<evidence type="ECO:0000256" key="2">
    <source>
        <dbReference type="ARBA" id="ARBA00022722"/>
    </source>
</evidence>
<evidence type="ECO:0000256" key="3">
    <source>
        <dbReference type="ARBA" id="ARBA00022723"/>
    </source>
</evidence>
<name>A0A9W7EGY9_9STRA</name>
<dbReference type="InterPro" id="IPR001130">
    <property type="entry name" value="TatD-like"/>
</dbReference>
<keyword evidence="7" id="KW-1185">Reference proteome</keyword>
<dbReference type="Proteomes" id="UP001165085">
    <property type="component" value="Unassembled WGS sequence"/>
</dbReference>
<organism evidence="6 7">
    <name type="scientific">Triparma strigata</name>
    <dbReference type="NCBI Taxonomy" id="1606541"/>
    <lineage>
        <taxon>Eukaryota</taxon>
        <taxon>Sar</taxon>
        <taxon>Stramenopiles</taxon>
        <taxon>Ochrophyta</taxon>
        <taxon>Bolidophyceae</taxon>
        <taxon>Parmales</taxon>
        <taxon>Triparmaceae</taxon>
        <taxon>Triparma</taxon>
    </lineage>
</organism>
<evidence type="ECO:0000256" key="5">
    <source>
        <dbReference type="SAM" id="MobiDB-lite"/>
    </source>
</evidence>
<feature type="region of interest" description="Disordered" evidence="5">
    <location>
        <begin position="35"/>
        <end position="63"/>
    </location>
</feature>